<dbReference type="CDD" id="cd06450">
    <property type="entry name" value="DOPA_deC_like"/>
    <property type="match status" value="1"/>
</dbReference>
<dbReference type="RefSeq" id="WP_090097269.1">
    <property type="nucleotide sequence ID" value="NZ_FNIX01000003.1"/>
</dbReference>
<dbReference type="SUPFAM" id="SSF53383">
    <property type="entry name" value="PLP-dependent transferases"/>
    <property type="match status" value="1"/>
</dbReference>
<feature type="modified residue" description="N6-(pyridoxal phosphate)lysine" evidence="6">
    <location>
        <position position="313"/>
    </location>
</feature>
<proteinExistence type="inferred from homology"/>
<protein>
    <submittedName>
        <fullName evidence="8">L-2,4-diaminobutyrate decarboxylase</fullName>
    </submittedName>
</protein>
<dbReference type="InterPro" id="IPR015421">
    <property type="entry name" value="PyrdxlP-dep_Trfase_major"/>
</dbReference>
<dbReference type="PRINTS" id="PR00800">
    <property type="entry name" value="YHDCRBOXLASE"/>
</dbReference>
<dbReference type="GO" id="GO:0005737">
    <property type="term" value="C:cytoplasm"/>
    <property type="evidence" value="ECO:0007669"/>
    <property type="project" value="TreeGrafter"/>
</dbReference>
<keyword evidence="5 7" id="KW-0456">Lyase</keyword>
<evidence type="ECO:0000256" key="2">
    <source>
        <dbReference type="ARBA" id="ARBA00009533"/>
    </source>
</evidence>
<dbReference type="PANTHER" id="PTHR45677">
    <property type="entry name" value="GLUTAMATE DECARBOXYLASE-RELATED"/>
    <property type="match status" value="1"/>
</dbReference>
<gene>
    <name evidence="8" type="ORF">SAMN05421507_103519</name>
</gene>
<dbReference type="InterPro" id="IPR015424">
    <property type="entry name" value="PyrdxlP-dep_Trfase"/>
</dbReference>
<dbReference type="EMBL" id="FNIX01000003">
    <property type="protein sequence ID" value="SDO73559.1"/>
    <property type="molecule type" value="Genomic_DNA"/>
</dbReference>
<dbReference type="GO" id="GO:0006520">
    <property type="term" value="P:amino acid metabolic process"/>
    <property type="evidence" value="ECO:0007669"/>
    <property type="project" value="InterPro"/>
</dbReference>
<comment type="similarity">
    <text evidence="2 7">Belongs to the group II decarboxylase family.</text>
</comment>
<dbReference type="GO" id="GO:0030170">
    <property type="term" value="F:pyridoxal phosphate binding"/>
    <property type="evidence" value="ECO:0007669"/>
    <property type="project" value="InterPro"/>
</dbReference>
<dbReference type="GO" id="GO:0019752">
    <property type="term" value="P:carboxylic acid metabolic process"/>
    <property type="evidence" value="ECO:0007669"/>
    <property type="project" value="InterPro"/>
</dbReference>
<dbReference type="InterPro" id="IPR010977">
    <property type="entry name" value="Aromatic_deC"/>
</dbReference>
<sequence length="502" mass="54531">MSGTEWAARPDSRKHLLLTETADVFRDVVGEGVRHVAARVGEAVRPTTGPDPDELRAEIASIDLDRPLSDSAEALAELDDIYLRDAVYFHHPRYLAHLVPPVAIPALLGEAVLSALNSSLDTWDQSTGAMLIEQRLIRWITRRAGFGESSSGIFTSGGTQSNLQALMLARDTALARRAPTPGERWRVLPKLRVLASEQAHFSVVKSARTLGLGDSAVVRVSTDSRYRMRPDALEQAVFRCYAEGAVPIAVVATAGTTDFGAIDPLPALAEACRRHQLWLHVDAAYGGGLLVSARRERLAGIENADSVAVDFHKSYFQPVSCAALLVADEASLRHVAYYADYLNPEDSGVPNLVDKSLQTSRRADAVKLWLTLRVLGAEGIGALFDEAVDLAHATWRLLRADERFTVLAEPELSTVVFRWVGGYGMTDQECDAANQHAYSALFDSGAAMIAKTKIDRRVCLKFTLLNPNTTLQDIAAVLDLVAGHCANHLVLADAEPLLPEVS</sequence>
<reference evidence="9" key="1">
    <citation type="submission" date="2016-10" db="EMBL/GenBank/DDBJ databases">
        <authorList>
            <person name="Varghese N."/>
            <person name="Submissions S."/>
        </authorList>
    </citation>
    <scope>NUCLEOTIDE SEQUENCE [LARGE SCALE GENOMIC DNA]</scope>
    <source>
        <strain evidence="9">CGMCC 4.6609</strain>
    </source>
</reference>
<name>A0A1H0LZB0_9PSEU</name>
<evidence type="ECO:0000256" key="4">
    <source>
        <dbReference type="ARBA" id="ARBA00022898"/>
    </source>
</evidence>
<dbReference type="GO" id="GO:0004058">
    <property type="term" value="F:aromatic-L-amino-acid decarboxylase activity"/>
    <property type="evidence" value="ECO:0007669"/>
    <property type="project" value="UniProtKB-ARBA"/>
</dbReference>
<evidence type="ECO:0000256" key="1">
    <source>
        <dbReference type="ARBA" id="ARBA00001933"/>
    </source>
</evidence>
<comment type="cofactor">
    <cofactor evidence="1 6 7">
        <name>pyridoxal 5'-phosphate</name>
        <dbReference type="ChEBI" id="CHEBI:597326"/>
    </cofactor>
</comment>
<accession>A0A1H0LZB0</accession>
<dbReference type="Proteomes" id="UP000199691">
    <property type="component" value="Unassembled WGS sequence"/>
</dbReference>
<dbReference type="InterPro" id="IPR002129">
    <property type="entry name" value="PyrdxlP-dep_de-COase"/>
</dbReference>
<dbReference type="PANTHER" id="PTHR45677:SF8">
    <property type="entry name" value="CYSTEINE SULFINIC ACID DECARBOXYLASE"/>
    <property type="match status" value="1"/>
</dbReference>
<evidence type="ECO:0000256" key="7">
    <source>
        <dbReference type="RuleBase" id="RU000382"/>
    </source>
</evidence>
<keyword evidence="3" id="KW-0210">Decarboxylase</keyword>
<evidence type="ECO:0000256" key="3">
    <source>
        <dbReference type="ARBA" id="ARBA00022793"/>
    </source>
</evidence>
<keyword evidence="4 6" id="KW-0663">Pyridoxal phosphate</keyword>
<evidence type="ECO:0000313" key="9">
    <source>
        <dbReference type="Proteomes" id="UP000199691"/>
    </source>
</evidence>
<evidence type="ECO:0000256" key="5">
    <source>
        <dbReference type="ARBA" id="ARBA00023239"/>
    </source>
</evidence>
<dbReference type="Pfam" id="PF00282">
    <property type="entry name" value="Pyridoxal_deC"/>
    <property type="match status" value="1"/>
</dbReference>
<dbReference type="InterPro" id="IPR015422">
    <property type="entry name" value="PyrdxlP-dep_Trfase_small"/>
</dbReference>
<dbReference type="OrthoDB" id="3335676at2"/>
<dbReference type="Gene3D" id="3.40.640.10">
    <property type="entry name" value="Type I PLP-dependent aspartate aminotransferase-like (Major domain)"/>
    <property type="match status" value="1"/>
</dbReference>
<dbReference type="STRING" id="641025.SAMN05421507_103519"/>
<evidence type="ECO:0000256" key="6">
    <source>
        <dbReference type="PIRSR" id="PIRSR602129-50"/>
    </source>
</evidence>
<keyword evidence="9" id="KW-1185">Reference proteome</keyword>
<dbReference type="Gene3D" id="3.90.1150.10">
    <property type="entry name" value="Aspartate Aminotransferase, domain 1"/>
    <property type="match status" value="1"/>
</dbReference>
<organism evidence="8 9">
    <name type="scientific">Lentzea jiangxiensis</name>
    <dbReference type="NCBI Taxonomy" id="641025"/>
    <lineage>
        <taxon>Bacteria</taxon>
        <taxon>Bacillati</taxon>
        <taxon>Actinomycetota</taxon>
        <taxon>Actinomycetes</taxon>
        <taxon>Pseudonocardiales</taxon>
        <taxon>Pseudonocardiaceae</taxon>
        <taxon>Lentzea</taxon>
    </lineage>
</organism>
<evidence type="ECO:0000313" key="8">
    <source>
        <dbReference type="EMBL" id="SDO73559.1"/>
    </source>
</evidence>
<dbReference type="AlphaFoldDB" id="A0A1H0LZB0"/>